<accession>A0A0D2A428</accession>
<keyword evidence="8" id="KW-1185">Reference proteome</keyword>
<organism evidence="7 8">
    <name type="scientific">Verruconis gallopava</name>
    <dbReference type="NCBI Taxonomy" id="253628"/>
    <lineage>
        <taxon>Eukaryota</taxon>
        <taxon>Fungi</taxon>
        <taxon>Dikarya</taxon>
        <taxon>Ascomycota</taxon>
        <taxon>Pezizomycotina</taxon>
        <taxon>Dothideomycetes</taxon>
        <taxon>Pleosporomycetidae</taxon>
        <taxon>Venturiales</taxon>
        <taxon>Sympoventuriaceae</taxon>
        <taxon>Verruconis</taxon>
    </lineage>
</organism>
<dbReference type="GO" id="GO:0004185">
    <property type="term" value="F:serine-type carboxypeptidase activity"/>
    <property type="evidence" value="ECO:0007669"/>
    <property type="project" value="UniProtKB-UniRule"/>
</dbReference>
<proteinExistence type="inferred from homology"/>
<dbReference type="PANTHER" id="PTHR11802">
    <property type="entry name" value="SERINE PROTEASE FAMILY S10 SERINE CARBOXYPEPTIDASE"/>
    <property type="match status" value="1"/>
</dbReference>
<dbReference type="STRING" id="253628.A0A0D2A428"/>
<dbReference type="PANTHER" id="PTHR11802:SF479">
    <property type="entry name" value="CARBOXYPEPTIDASE"/>
    <property type="match status" value="1"/>
</dbReference>
<evidence type="ECO:0000256" key="6">
    <source>
        <dbReference type="RuleBase" id="RU361156"/>
    </source>
</evidence>
<dbReference type="OrthoDB" id="443318at2759"/>
<evidence type="ECO:0000256" key="1">
    <source>
        <dbReference type="ARBA" id="ARBA00009431"/>
    </source>
</evidence>
<evidence type="ECO:0000256" key="4">
    <source>
        <dbReference type="ARBA" id="ARBA00022801"/>
    </source>
</evidence>
<evidence type="ECO:0000256" key="5">
    <source>
        <dbReference type="ARBA" id="ARBA00023180"/>
    </source>
</evidence>
<dbReference type="GeneID" id="27314999"/>
<dbReference type="Pfam" id="PF00450">
    <property type="entry name" value="Peptidase_S10"/>
    <property type="match status" value="1"/>
</dbReference>
<dbReference type="PRINTS" id="PR00724">
    <property type="entry name" value="CRBOXYPTASEC"/>
</dbReference>
<dbReference type="MEROPS" id="S10.006"/>
<dbReference type="HOGENOM" id="CLU_008523_12_3_1"/>
<dbReference type="InterPro" id="IPR029058">
    <property type="entry name" value="AB_hydrolase_fold"/>
</dbReference>
<dbReference type="InterPro" id="IPR033124">
    <property type="entry name" value="Ser_caboxypep_his_AS"/>
</dbReference>
<dbReference type="PROSITE" id="PS00560">
    <property type="entry name" value="CARBOXYPEPT_SER_HIS"/>
    <property type="match status" value="1"/>
</dbReference>
<name>A0A0D2A428_9PEZI</name>
<dbReference type="Gene3D" id="3.40.50.1820">
    <property type="entry name" value="alpha/beta hydrolase"/>
    <property type="match status" value="1"/>
</dbReference>
<dbReference type="EMBL" id="KN847554">
    <property type="protein sequence ID" value="KIW01548.1"/>
    <property type="molecule type" value="Genomic_DNA"/>
</dbReference>
<feature type="signal peptide" evidence="6">
    <location>
        <begin position="1"/>
        <end position="24"/>
    </location>
</feature>
<dbReference type="VEuPathDB" id="FungiDB:PV09_07026"/>
<dbReference type="RefSeq" id="XP_016211417.1">
    <property type="nucleotide sequence ID" value="XM_016360740.1"/>
</dbReference>
<keyword evidence="6" id="KW-0732">Signal</keyword>
<dbReference type="InterPro" id="IPR018202">
    <property type="entry name" value="Ser_caboxypep_ser_AS"/>
</dbReference>
<keyword evidence="5" id="KW-0325">Glycoprotein</keyword>
<evidence type="ECO:0000256" key="3">
    <source>
        <dbReference type="ARBA" id="ARBA00022670"/>
    </source>
</evidence>
<gene>
    <name evidence="7" type="ORF">PV09_07026</name>
</gene>
<feature type="chain" id="PRO_5005112790" description="Carboxypeptidase" evidence="6">
    <location>
        <begin position="25"/>
        <end position="538"/>
    </location>
</feature>
<evidence type="ECO:0000256" key="2">
    <source>
        <dbReference type="ARBA" id="ARBA00022645"/>
    </source>
</evidence>
<dbReference type="PROSITE" id="PS00131">
    <property type="entry name" value="CARBOXYPEPT_SER_SER"/>
    <property type="match status" value="1"/>
</dbReference>
<dbReference type="AlphaFoldDB" id="A0A0D2A428"/>
<dbReference type="InParanoid" id="A0A0D2A428"/>
<dbReference type="SUPFAM" id="SSF53474">
    <property type="entry name" value="alpha/beta-Hydrolases"/>
    <property type="match status" value="1"/>
</dbReference>
<reference evidence="7 8" key="1">
    <citation type="submission" date="2015-01" db="EMBL/GenBank/DDBJ databases">
        <title>The Genome Sequence of Ochroconis gallopava CBS43764.</title>
        <authorList>
            <consortium name="The Broad Institute Genomics Platform"/>
            <person name="Cuomo C."/>
            <person name="de Hoog S."/>
            <person name="Gorbushina A."/>
            <person name="Stielow B."/>
            <person name="Teixiera M."/>
            <person name="Abouelleil A."/>
            <person name="Chapman S.B."/>
            <person name="Priest M."/>
            <person name="Young S.K."/>
            <person name="Wortman J."/>
            <person name="Nusbaum C."/>
            <person name="Birren B."/>
        </authorList>
    </citation>
    <scope>NUCLEOTIDE SEQUENCE [LARGE SCALE GENOMIC DNA]</scope>
    <source>
        <strain evidence="7 8">CBS 43764</strain>
    </source>
</reference>
<keyword evidence="2 6" id="KW-0121">Carboxypeptidase</keyword>
<dbReference type="GO" id="GO:0006508">
    <property type="term" value="P:proteolysis"/>
    <property type="evidence" value="ECO:0007669"/>
    <property type="project" value="UniProtKB-KW"/>
</dbReference>
<evidence type="ECO:0000313" key="8">
    <source>
        <dbReference type="Proteomes" id="UP000053259"/>
    </source>
</evidence>
<dbReference type="InterPro" id="IPR001563">
    <property type="entry name" value="Peptidase_S10"/>
</dbReference>
<dbReference type="EC" id="3.4.16.-" evidence="6"/>
<evidence type="ECO:0000313" key="7">
    <source>
        <dbReference type="EMBL" id="KIW01548.1"/>
    </source>
</evidence>
<sequence length="538" mass="60427">MARPQLISHLSFVVLLLVSTLSSAKSLRSRQLAAELQAQNAPKQQLSRRASNTSDFRFYNNNTAPYNVESLPLIDFDIGEFYSGMMPVNDSLDAAMFFIFQPRVGDPVDEITIWFNGGPGCSSLEGFLQENGMFQWAWGMYNAEINPYSWPNLTNMLWVEYPLGVGYSGDYSPTATTEEEIAQDFLGFFKNFQDTFGIKNFKIYVTGESYAGRYVPYVADAMIAENDSTYFNVSGALIYDPEISNDYVQLAVPIVPFVYKYNDFLNYNDTFMAQLADLHEVCGYADFIKKYYTFPPSGPQPPNLSFNSSGPEGVDCDLWHMAYKEAYKVNNCFNVYEINIQCPLMFDPLGFPSDIEYLAPGFGDHVYFDRDDVKAALHAPNTTWAECNGNAFNSSAAPNTSYGDTSADSIAYVLPRVIETTQRVLIASGDYDMELPTLGTMLAIQNMTWGGKMGFQVAPSEEINLQLEDLALVQIYNQSGLEGYDGYPGSGQGIMGTQHFERGLMWATTRQSGHMQPQFQPRASYRHLQWLLGHIEKL</sequence>
<keyword evidence="3 6" id="KW-0645">Protease</keyword>
<keyword evidence="4 6" id="KW-0378">Hydrolase</keyword>
<protein>
    <recommendedName>
        <fullName evidence="6">Carboxypeptidase</fullName>
        <ecNumber evidence="6">3.4.16.-</ecNumber>
    </recommendedName>
</protein>
<comment type="similarity">
    <text evidence="1 6">Belongs to the peptidase S10 family.</text>
</comment>
<dbReference type="Proteomes" id="UP000053259">
    <property type="component" value="Unassembled WGS sequence"/>
</dbReference>